<dbReference type="Gene3D" id="3.20.20.60">
    <property type="entry name" value="Phosphoenolpyruvate-binding domains"/>
    <property type="match status" value="1"/>
</dbReference>
<feature type="binding site" evidence="5">
    <location>
        <position position="137"/>
    </location>
    <ligand>
        <name>Mg(2+)</name>
        <dbReference type="ChEBI" id="CHEBI:18420"/>
    </ligand>
</feature>
<evidence type="ECO:0000256" key="4">
    <source>
        <dbReference type="PIRSR" id="PIRSR015582-1"/>
    </source>
</evidence>
<comment type="cofactor">
    <cofactor evidence="1">
        <name>Mg(2+)</name>
        <dbReference type="ChEBI" id="CHEBI:18420"/>
    </cofactor>
</comment>
<proteinExistence type="predicted"/>
<dbReference type="InterPro" id="IPR005000">
    <property type="entry name" value="Aldolase/citrate-lyase_domain"/>
</dbReference>
<dbReference type="Pfam" id="PF03328">
    <property type="entry name" value="HpcH_HpaI"/>
    <property type="match status" value="1"/>
</dbReference>
<dbReference type="PANTHER" id="PTHR32308:SF0">
    <property type="entry name" value="HPCH_HPAI ALDOLASE_CITRATE LYASE DOMAIN-CONTAINING PROTEIN"/>
    <property type="match status" value="1"/>
</dbReference>
<keyword evidence="2 5" id="KW-0479">Metal-binding</keyword>
<dbReference type="EMBL" id="BOON01000027">
    <property type="protein sequence ID" value="GII23301.1"/>
    <property type="molecule type" value="Genomic_DNA"/>
</dbReference>
<keyword evidence="8" id="KW-1185">Reference proteome</keyword>
<keyword evidence="3 5" id="KW-0460">Magnesium</keyword>
<dbReference type="PANTHER" id="PTHR32308">
    <property type="entry name" value="LYASE BETA SUBUNIT, PUTATIVE (AFU_ORTHOLOGUE AFUA_4G13030)-RELATED"/>
    <property type="match status" value="1"/>
</dbReference>
<dbReference type="GO" id="GO:0016829">
    <property type="term" value="F:lyase activity"/>
    <property type="evidence" value="ECO:0007669"/>
    <property type="project" value="UniProtKB-KW"/>
</dbReference>
<reference evidence="7" key="1">
    <citation type="submission" date="2021-01" db="EMBL/GenBank/DDBJ databases">
        <title>Whole genome shotgun sequence of Planosporangium mesophilum NBRC 109066.</title>
        <authorList>
            <person name="Komaki H."/>
            <person name="Tamura T."/>
        </authorList>
    </citation>
    <scope>NUCLEOTIDE SEQUENCE</scope>
    <source>
        <strain evidence="7">NBRC 109066</strain>
    </source>
</reference>
<accession>A0A8J3X114</accession>
<evidence type="ECO:0000256" key="5">
    <source>
        <dbReference type="PIRSR" id="PIRSR015582-2"/>
    </source>
</evidence>
<dbReference type="RefSeq" id="WP_168117754.1">
    <property type="nucleotide sequence ID" value="NZ_BOON01000027.1"/>
</dbReference>
<dbReference type="PIRSF" id="PIRSF015582">
    <property type="entry name" value="Cit_lyase_B"/>
    <property type="match status" value="1"/>
</dbReference>
<dbReference type="InterPro" id="IPR011206">
    <property type="entry name" value="Citrate_lyase_beta/mcl1/mcl2"/>
</dbReference>
<dbReference type="AlphaFoldDB" id="A0A8J3X114"/>
<name>A0A8J3X114_9ACTN</name>
<evidence type="ECO:0000313" key="7">
    <source>
        <dbReference type="EMBL" id="GII23301.1"/>
    </source>
</evidence>
<organism evidence="7 8">
    <name type="scientific">Planosporangium mesophilum</name>
    <dbReference type="NCBI Taxonomy" id="689768"/>
    <lineage>
        <taxon>Bacteria</taxon>
        <taxon>Bacillati</taxon>
        <taxon>Actinomycetota</taxon>
        <taxon>Actinomycetes</taxon>
        <taxon>Micromonosporales</taxon>
        <taxon>Micromonosporaceae</taxon>
        <taxon>Planosporangium</taxon>
    </lineage>
</organism>
<keyword evidence="7" id="KW-0456">Lyase</keyword>
<evidence type="ECO:0000256" key="2">
    <source>
        <dbReference type="ARBA" id="ARBA00022723"/>
    </source>
</evidence>
<feature type="binding site" evidence="4">
    <location>
        <position position="73"/>
    </location>
    <ligand>
        <name>substrate</name>
    </ligand>
</feature>
<comment type="caution">
    <text evidence="7">The sequence shown here is derived from an EMBL/GenBank/DDBJ whole genome shotgun (WGS) entry which is preliminary data.</text>
</comment>
<evidence type="ECO:0000256" key="3">
    <source>
        <dbReference type="ARBA" id="ARBA00022842"/>
    </source>
</evidence>
<dbReference type="InterPro" id="IPR015813">
    <property type="entry name" value="Pyrv/PenolPyrv_kinase-like_dom"/>
</dbReference>
<dbReference type="InterPro" id="IPR040442">
    <property type="entry name" value="Pyrv_kinase-like_dom_sf"/>
</dbReference>
<protein>
    <submittedName>
        <fullName evidence="7">Putative citrate lyase beta chain</fullName>
    </submittedName>
</protein>
<feature type="binding site" evidence="4">
    <location>
        <position position="137"/>
    </location>
    <ligand>
        <name>substrate</name>
    </ligand>
</feature>
<sequence length="294" mass="30918">MTRFDHPPPPRRSCLSVPASDHRKLSKAWTSGADELVWDLEDAVAPAHKDEARRAVLAALREAGRHGARIAIRVNAPRTKWCHRDLQELAASPVPPSSIVVPKVESAGDLAFVDRLLDGVRAEAGTNAPIGVQALIESASGVANLREIATATPRLESLILGYADLAASLGRSGATAGEPASWLAIQDAVLVAARTNELQAIDGPYLGVDTGSDFAAAVGHARDLGFDGKWAIHPRQVAAVNEAFSPTEEELDWAAAVLDALSGAGAVALDGQMLDEAVAVRARRLLARKVGARP</sequence>
<evidence type="ECO:0000259" key="6">
    <source>
        <dbReference type="Pfam" id="PF03328"/>
    </source>
</evidence>
<dbReference type="GO" id="GO:0000287">
    <property type="term" value="F:magnesium ion binding"/>
    <property type="evidence" value="ECO:0007669"/>
    <property type="project" value="TreeGrafter"/>
</dbReference>
<dbReference type="SUPFAM" id="SSF51621">
    <property type="entry name" value="Phosphoenolpyruvate/pyruvate domain"/>
    <property type="match status" value="1"/>
</dbReference>
<feature type="binding site" evidence="5">
    <location>
        <position position="164"/>
    </location>
    <ligand>
        <name>Mg(2+)</name>
        <dbReference type="ChEBI" id="CHEBI:18420"/>
    </ligand>
</feature>
<dbReference type="Proteomes" id="UP000599074">
    <property type="component" value="Unassembled WGS sequence"/>
</dbReference>
<gene>
    <name evidence="7" type="ORF">Pme01_28980</name>
</gene>
<dbReference type="GO" id="GO:0006107">
    <property type="term" value="P:oxaloacetate metabolic process"/>
    <property type="evidence" value="ECO:0007669"/>
    <property type="project" value="TreeGrafter"/>
</dbReference>
<feature type="domain" description="HpcH/HpaI aldolase/citrate lyase" evidence="6">
    <location>
        <begin position="12"/>
        <end position="234"/>
    </location>
</feature>
<evidence type="ECO:0000313" key="8">
    <source>
        <dbReference type="Proteomes" id="UP000599074"/>
    </source>
</evidence>
<evidence type="ECO:0000256" key="1">
    <source>
        <dbReference type="ARBA" id="ARBA00001946"/>
    </source>
</evidence>